<evidence type="ECO:0000313" key="2">
    <source>
        <dbReference type="Proteomes" id="UP000217790"/>
    </source>
</evidence>
<dbReference type="OrthoDB" id="3139918at2759"/>
<name>A0A2H3ERF3_ARMGA</name>
<proteinExistence type="predicted"/>
<dbReference type="EMBL" id="KZ293645">
    <property type="protein sequence ID" value="PBL02264.1"/>
    <property type="molecule type" value="Genomic_DNA"/>
</dbReference>
<evidence type="ECO:0000313" key="1">
    <source>
        <dbReference type="EMBL" id="PBL02264.1"/>
    </source>
</evidence>
<dbReference type="AlphaFoldDB" id="A0A2H3ERF3"/>
<accession>A0A2H3ERF3</accession>
<organism evidence="1 2">
    <name type="scientific">Armillaria gallica</name>
    <name type="common">Bulbous honey fungus</name>
    <name type="synonym">Armillaria bulbosa</name>
    <dbReference type="NCBI Taxonomy" id="47427"/>
    <lineage>
        <taxon>Eukaryota</taxon>
        <taxon>Fungi</taxon>
        <taxon>Dikarya</taxon>
        <taxon>Basidiomycota</taxon>
        <taxon>Agaricomycotina</taxon>
        <taxon>Agaricomycetes</taxon>
        <taxon>Agaricomycetidae</taxon>
        <taxon>Agaricales</taxon>
        <taxon>Marasmiineae</taxon>
        <taxon>Physalacriaceae</taxon>
        <taxon>Armillaria</taxon>
    </lineage>
</organism>
<protein>
    <submittedName>
        <fullName evidence="1">Uncharacterized protein</fullName>
    </submittedName>
</protein>
<dbReference type="InParanoid" id="A0A2H3ERF3"/>
<reference evidence="2" key="1">
    <citation type="journal article" date="2017" name="Nat. Ecol. Evol.">
        <title>Genome expansion and lineage-specific genetic innovations in the forest pathogenic fungi Armillaria.</title>
        <authorList>
            <person name="Sipos G."/>
            <person name="Prasanna A.N."/>
            <person name="Walter M.C."/>
            <person name="O'Connor E."/>
            <person name="Balint B."/>
            <person name="Krizsan K."/>
            <person name="Kiss B."/>
            <person name="Hess J."/>
            <person name="Varga T."/>
            <person name="Slot J."/>
            <person name="Riley R."/>
            <person name="Boka B."/>
            <person name="Rigling D."/>
            <person name="Barry K."/>
            <person name="Lee J."/>
            <person name="Mihaltcheva S."/>
            <person name="LaButti K."/>
            <person name="Lipzen A."/>
            <person name="Waldron R."/>
            <person name="Moloney N.M."/>
            <person name="Sperisen C."/>
            <person name="Kredics L."/>
            <person name="Vagvoelgyi C."/>
            <person name="Patrignani A."/>
            <person name="Fitzpatrick D."/>
            <person name="Nagy I."/>
            <person name="Doyle S."/>
            <person name="Anderson J.B."/>
            <person name="Grigoriev I.V."/>
            <person name="Gueldener U."/>
            <person name="Muensterkoetter M."/>
            <person name="Nagy L.G."/>
        </authorList>
    </citation>
    <scope>NUCLEOTIDE SEQUENCE [LARGE SCALE GENOMIC DNA]</scope>
    <source>
        <strain evidence="2">Ar21-2</strain>
    </source>
</reference>
<sequence length="180" mass="19811">MLIVFNWERHGQAKGVRNAKLSAKASQTLSHDGRHFRDHCGDYFSRKCTENPAASGMNSYIVGLSVESCWTDGTNGWCFSGNQLQLGAKQAKIKVKTEGSRGMHVYGHCFSRDMHIQIADFVIGVRRVGTSLTPTREYKNSLFDYMGVAELYDPLAGAAGFTGSCGRAASEVVVDFSLFR</sequence>
<keyword evidence="2" id="KW-1185">Reference proteome</keyword>
<gene>
    <name evidence="1" type="ORF">ARMGADRAFT_1023563</name>
</gene>
<dbReference type="Proteomes" id="UP000217790">
    <property type="component" value="Unassembled WGS sequence"/>
</dbReference>